<gene>
    <name evidence="2" type="ORF">MKS91_04920</name>
</gene>
<dbReference type="PROSITE" id="PS51257">
    <property type="entry name" value="PROKAR_LIPOPROTEIN"/>
    <property type="match status" value="1"/>
</dbReference>
<keyword evidence="3" id="KW-1185">Reference proteome</keyword>
<comment type="caution">
    <text evidence="2">The sequence shown here is derived from an EMBL/GenBank/DDBJ whole genome shotgun (WGS) entry which is preliminary data.</text>
</comment>
<dbReference type="EMBL" id="JAKUDN010000002">
    <property type="protein sequence ID" value="MCP8352625.1"/>
    <property type="molecule type" value="Genomic_DNA"/>
</dbReference>
<reference evidence="2 3" key="1">
    <citation type="journal article" date="2022" name="Nat. Microbiol.">
        <title>The microbiome of a bacterivorous marine choanoflagellate contains a resource-demanding obligate bacterial associate.</title>
        <authorList>
            <person name="Needham D.M."/>
            <person name="Poirier C."/>
            <person name="Bachy C."/>
            <person name="George E.E."/>
            <person name="Wilken S."/>
            <person name="Yung C.C.M."/>
            <person name="Limardo A.J."/>
            <person name="Morando M."/>
            <person name="Sudek L."/>
            <person name="Malmstrom R.R."/>
            <person name="Keeling P.J."/>
            <person name="Santoro A.E."/>
            <person name="Worden A.Z."/>
        </authorList>
    </citation>
    <scope>NUCLEOTIDE SEQUENCE [LARGE SCALE GENOMIC DNA]</scope>
    <source>
        <strain evidence="2 3">Comchoano-2</strain>
    </source>
</reference>
<proteinExistence type="predicted"/>
<dbReference type="Gene3D" id="1.10.530.10">
    <property type="match status" value="1"/>
</dbReference>
<organism evidence="2 3">
    <name type="scientific">Candidatus Synchoanobacter obligatus</name>
    <dbReference type="NCBI Taxonomy" id="2919597"/>
    <lineage>
        <taxon>Bacteria</taxon>
        <taxon>Pseudomonadati</taxon>
        <taxon>Pseudomonadota</taxon>
        <taxon>Gammaproteobacteria</taxon>
        <taxon>Candidatus Comchoanobacterales</taxon>
        <taxon>Candidatus Comchoanobacteraceae</taxon>
        <taxon>Candidatus Synchoanobacter</taxon>
    </lineage>
</organism>
<protein>
    <recommendedName>
        <fullName evidence="1">Transglycosylase SLT domain-containing protein</fullName>
    </recommendedName>
</protein>
<sequence>MAWKAINATLLLILAGCGRFPPDTYDNHICQVVQSHWGWAKPLRHVSEEYHISPGLVLSVIFHESSFRAQARPERKSVLGFVPWTVSSAYGYGQIKDETWAWYKSHRPGYFQSRTQFSDTVDFIGWYYQIFRRKNPLESFNDMQVARDFYFAYHEGLGGYQRKTYASQAWLINKAERVAKRASEYNQQLVNCL</sequence>
<dbReference type="InterPro" id="IPR045795">
    <property type="entry name" value="SLT_4"/>
</dbReference>
<evidence type="ECO:0000313" key="3">
    <source>
        <dbReference type="Proteomes" id="UP001320768"/>
    </source>
</evidence>
<dbReference type="InterPro" id="IPR023346">
    <property type="entry name" value="Lysozyme-like_dom_sf"/>
</dbReference>
<dbReference type="Proteomes" id="UP001320768">
    <property type="component" value="Unassembled WGS sequence"/>
</dbReference>
<accession>A0ABT1L610</accession>
<dbReference type="SUPFAM" id="SSF53955">
    <property type="entry name" value="Lysozyme-like"/>
    <property type="match status" value="1"/>
</dbReference>
<evidence type="ECO:0000259" key="1">
    <source>
        <dbReference type="Pfam" id="PF19489"/>
    </source>
</evidence>
<feature type="domain" description="Transglycosylase SLT" evidence="1">
    <location>
        <begin position="8"/>
        <end position="192"/>
    </location>
</feature>
<evidence type="ECO:0000313" key="2">
    <source>
        <dbReference type="EMBL" id="MCP8352625.1"/>
    </source>
</evidence>
<dbReference type="RefSeq" id="WP_258569730.1">
    <property type="nucleotide sequence ID" value="NZ_JAKUDN010000002.1"/>
</dbReference>
<name>A0ABT1L610_9GAMM</name>
<dbReference type="Pfam" id="PF19489">
    <property type="entry name" value="SLT_4"/>
    <property type="match status" value="1"/>
</dbReference>